<proteinExistence type="predicted"/>
<keyword evidence="2" id="KW-1185">Reference proteome</keyword>
<evidence type="ECO:0000313" key="1">
    <source>
        <dbReference type="EMBL" id="CAH1450090.1"/>
    </source>
</evidence>
<accession>A0AAU9PKM3</accession>
<comment type="caution">
    <text evidence="1">The sequence shown here is derived from an EMBL/GenBank/DDBJ whole genome shotgun (WGS) entry which is preliminary data.</text>
</comment>
<dbReference type="Proteomes" id="UP001157418">
    <property type="component" value="Unassembled WGS sequence"/>
</dbReference>
<sequence length="177" mass="19736">MEIGDALSRRATISNKLDGISQQYHSLKSQYTDKVSQLEICLFKQGSEGGKLPSKSGKGAEEFRWVVKEGVPLFVRALFNSSDFGAVNATLQTSAIQLGLHQACIDMKEKYHEELKDKGVLFSYPDAQRQIIDCFPEMTSYKYSLLSIFGEEGMDVVGLKKLFKVVDFSKDDEVGSC</sequence>
<reference evidence="1 2" key="1">
    <citation type="submission" date="2022-01" db="EMBL/GenBank/DDBJ databases">
        <authorList>
            <person name="Xiong W."/>
            <person name="Schranz E."/>
        </authorList>
    </citation>
    <scope>NUCLEOTIDE SEQUENCE [LARGE SCALE GENOMIC DNA]</scope>
</reference>
<dbReference type="AlphaFoldDB" id="A0AAU9PKM3"/>
<organism evidence="1 2">
    <name type="scientific">Lactuca virosa</name>
    <dbReference type="NCBI Taxonomy" id="75947"/>
    <lineage>
        <taxon>Eukaryota</taxon>
        <taxon>Viridiplantae</taxon>
        <taxon>Streptophyta</taxon>
        <taxon>Embryophyta</taxon>
        <taxon>Tracheophyta</taxon>
        <taxon>Spermatophyta</taxon>
        <taxon>Magnoliopsida</taxon>
        <taxon>eudicotyledons</taxon>
        <taxon>Gunneridae</taxon>
        <taxon>Pentapetalae</taxon>
        <taxon>asterids</taxon>
        <taxon>campanulids</taxon>
        <taxon>Asterales</taxon>
        <taxon>Asteraceae</taxon>
        <taxon>Cichorioideae</taxon>
        <taxon>Cichorieae</taxon>
        <taxon>Lactucinae</taxon>
        <taxon>Lactuca</taxon>
    </lineage>
</organism>
<evidence type="ECO:0000313" key="2">
    <source>
        <dbReference type="Proteomes" id="UP001157418"/>
    </source>
</evidence>
<dbReference type="EMBL" id="CAKMRJ010005634">
    <property type="protein sequence ID" value="CAH1450090.1"/>
    <property type="molecule type" value="Genomic_DNA"/>
</dbReference>
<protein>
    <submittedName>
        <fullName evidence="1">Uncharacterized protein</fullName>
    </submittedName>
</protein>
<name>A0AAU9PKM3_9ASTR</name>
<gene>
    <name evidence="1" type="ORF">LVIROSA_LOCUS35530</name>
</gene>